<dbReference type="InterPro" id="IPR000772">
    <property type="entry name" value="Ricin_B_lectin"/>
</dbReference>
<keyword evidence="4" id="KW-1185">Reference proteome</keyword>
<feature type="domain" description="Ricin B lectin" evidence="2">
    <location>
        <begin position="711"/>
        <end position="842"/>
    </location>
</feature>
<organism evidence="3 4">
    <name type="scientific">Exilibacterium tricleocarpae</name>
    <dbReference type="NCBI Taxonomy" id="2591008"/>
    <lineage>
        <taxon>Bacteria</taxon>
        <taxon>Pseudomonadati</taxon>
        <taxon>Pseudomonadota</taxon>
        <taxon>Gammaproteobacteria</taxon>
        <taxon>Cellvibrionales</taxon>
        <taxon>Cellvibrionaceae</taxon>
        <taxon>Exilibacterium</taxon>
    </lineage>
</organism>
<feature type="domain" description="Ricin B lectin" evidence="2">
    <location>
        <begin position="847"/>
        <end position="977"/>
    </location>
</feature>
<dbReference type="EMBL" id="VHSG01000041">
    <property type="protein sequence ID" value="TQV66486.1"/>
    <property type="molecule type" value="Genomic_DNA"/>
</dbReference>
<dbReference type="CDD" id="cd23499">
    <property type="entry name" value="beta-trefoil_Ricin_SCDase_rpt1"/>
    <property type="match status" value="1"/>
</dbReference>
<evidence type="ECO:0000256" key="1">
    <source>
        <dbReference type="SAM" id="SignalP"/>
    </source>
</evidence>
<dbReference type="Gene3D" id="3.20.20.140">
    <property type="entry name" value="Metal-dependent hydrolases"/>
    <property type="match status" value="1"/>
</dbReference>
<feature type="signal peptide" evidence="1">
    <location>
        <begin position="1"/>
        <end position="22"/>
    </location>
</feature>
<proteinExistence type="predicted"/>
<accession>A0A545SNQ1</accession>
<dbReference type="InterPro" id="IPR032466">
    <property type="entry name" value="Metal_Hydrolase"/>
</dbReference>
<evidence type="ECO:0000313" key="3">
    <source>
        <dbReference type="EMBL" id="TQV66486.1"/>
    </source>
</evidence>
<dbReference type="SUPFAM" id="SSF51556">
    <property type="entry name" value="Metallo-dependent hydrolases"/>
    <property type="match status" value="1"/>
</dbReference>
<protein>
    <recommendedName>
        <fullName evidence="2">Ricin B lectin domain-containing protein</fullName>
    </recommendedName>
</protein>
<reference evidence="3 4" key="1">
    <citation type="submission" date="2019-06" db="EMBL/GenBank/DDBJ databases">
        <title>Whole genome sequence for Cellvibrionaceae sp. R142.</title>
        <authorList>
            <person name="Wang G."/>
        </authorList>
    </citation>
    <scope>NUCLEOTIDE SEQUENCE [LARGE SCALE GENOMIC DNA]</scope>
    <source>
        <strain evidence="3 4">R142</strain>
    </source>
</reference>
<sequence>MNKKLLSALLVYQLFVAVQSHAISESEAVDSLAQGCYLLKSPATGRYVKQYHSGGIENDGESFAFYATTPAEANRFFFKPTMFKHFMLTNRAGRYLASRLPAEPTAGTGPGKFSEWKFTAVARGNDQFYYRLRGSGLGRDLRHHFVTNRFYFFDLLNPNNNDSEDLFELVPATDCVGHPEMEVNVSGNTDVLKGDINGPVRGFIDPHTHITSYEFMGGKFMAGEPFHRWGVASALSDSSDIHGPWGALDIIGNFYAQNDANFRYDTRGWPEFPYWPTHTDQSHMGYYYRWIERAYLGGLRIMVSHVVENKVLCTIQSTVNPASWINPNSCETMDSVRLQLQRLREMQDYIDAQAGGPGAGFFRLVSSPQQARAVIADGKLAVVIGVEASEIFDCGIQTTCTRQSIENQLQELYAAGVRSIFPAHKFDNQLSGSRVEDGLINAGQFFSAGYFFDTEQCDDHTRGAHMTSGFPVVGEIPVLGDIVNGILGNPEYDGTIKHCNQQGLSELGVYLVNRMIDMGMIIELDHASTKAADQIMEIVEARNYSGIVSAHSWMDRAPDGSLHNNTVRLAQAGGFITPYNWETPRIAGDIGEYLDLVETTPYLNGVSFATDMSGLGTQAGPRADAAENPLNYPFTTEFGLVFDKQKSGNRIIDYNTEGVAHFGMVADHLQDIREQAPARIYEAVMNSAEAYLQMWERAGANTDTDYYDPLELEVRIVNRATGKCLDIPGTDNGVVDGQRVNQWDCAHQAADQRWIFDKANGMLRNSVNPNLCLDARAPSNGSDVSLRTCEDSDNSRWVYDGYVLRSKNNTNYTLDAGTNTRNGDRALMWWNHGGHNQDWELRAEREAYVWTSFRTHMGSGCLEVEGGNLTNGTHLKLGRCDNTDKQSWFYEPGSGLLRSALGSNKCMDIPSFNTANDTDIVLWDCNHGANQQWSLDNGVFRSRFDPNKVIDANSGSHGADISVWDYHGGDNQRWRAVLH</sequence>
<evidence type="ECO:0000313" key="4">
    <source>
        <dbReference type="Proteomes" id="UP000319732"/>
    </source>
</evidence>
<dbReference type="RefSeq" id="WP_142930072.1">
    <property type="nucleotide sequence ID" value="NZ_ML660116.1"/>
</dbReference>
<dbReference type="InterPro" id="IPR035992">
    <property type="entry name" value="Ricin_B-like_lectins"/>
</dbReference>
<dbReference type="AlphaFoldDB" id="A0A545SNQ1"/>
<dbReference type="Pfam" id="PF00652">
    <property type="entry name" value="Ricin_B_lectin"/>
    <property type="match status" value="2"/>
</dbReference>
<dbReference type="SMART" id="SM00458">
    <property type="entry name" value="RICIN"/>
    <property type="match status" value="2"/>
</dbReference>
<comment type="caution">
    <text evidence="3">The sequence shown here is derived from an EMBL/GenBank/DDBJ whole genome shotgun (WGS) entry which is preliminary data.</text>
</comment>
<name>A0A545SNQ1_9GAMM</name>
<dbReference type="Proteomes" id="UP000319732">
    <property type="component" value="Unassembled WGS sequence"/>
</dbReference>
<feature type="chain" id="PRO_5022025224" description="Ricin B lectin domain-containing protein" evidence="1">
    <location>
        <begin position="23"/>
        <end position="979"/>
    </location>
</feature>
<evidence type="ECO:0000259" key="2">
    <source>
        <dbReference type="SMART" id="SM00458"/>
    </source>
</evidence>
<dbReference type="SUPFAM" id="SSF50370">
    <property type="entry name" value="Ricin B-like lectins"/>
    <property type="match status" value="2"/>
</dbReference>
<gene>
    <name evidence="3" type="ORF">FKG94_27015</name>
</gene>
<keyword evidence="1" id="KW-0732">Signal</keyword>
<dbReference type="Gene3D" id="2.80.10.50">
    <property type="match status" value="4"/>
</dbReference>
<dbReference type="PROSITE" id="PS50231">
    <property type="entry name" value="RICIN_B_LECTIN"/>
    <property type="match status" value="2"/>
</dbReference>
<dbReference type="OrthoDB" id="6071905at2"/>